<gene>
    <name evidence="2" type="ORF">BpHYR1_042902</name>
</gene>
<feature type="compositionally biased region" description="Polar residues" evidence="1">
    <location>
        <begin position="36"/>
        <end position="55"/>
    </location>
</feature>
<dbReference type="AlphaFoldDB" id="A0A3M7T5D7"/>
<dbReference type="Proteomes" id="UP000276133">
    <property type="component" value="Unassembled WGS sequence"/>
</dbReference>
<dbReference type="EMBL" id="REGN01000287">
    <property type="protein sequence ID" value="RNA43038.1"/>
    <property type="molecule type" value="Genomic_DNA"/>
</dbReference>
<keyword evidence="3" id="KW-1185">Reference proteome</keyword>
<proteinExistence type="predicted"/>
<feature type="region of interest" description="Disordered" evidence="1">
    <location>
        <begin position="36"/>
        <end position="61"/>
    </location>
</feature>
<name>A0A3M7T5D7_BRAPC</name>
<protein>
    <submittedName>
        <fullName evidence="2">Uncharacterized protein</fullName>
    </submittedName>
</protein>
<comment type="caution">
    <text evidence="2">The sequence shown here is derived from an EMBL/GenBank/DDBJ whole genome shotgun (WGS) entry which is preliminary data.</text>
</comment>
<reference evidence="2 3" key="1">
    <citation type="journal article" date="2018" name="Sci. Rep.">
        <title>Genomic signatures of local adaptation to the degree of environmental predictability in rotifers.</title>
        <authorList>
            <person name="Franch-Gras L."/>
            <person name="Hahn C."/>
            <person name="Garcia-Roger E.M."/>
            <person name="Carmona M.J."/>
            <person name="Serra M."/>
            <person name="Gomez A."/>
        </authorList>
    </citation>
    <scope>NUCLEOTIDE SEQUENCE [LARGE SCALE GENOMIC DNA]</scope>
    <source>
        <strain evidence="2">HYR1</strain>
    </source>
</reference>
<accession>A0A3M7T5D7</accession>
<evidence type="ECO:0000313" key="3">
    <source>
        <dbReference type="Proteomes" id="UP000276133"/>
    </source>
</evidence>
<evidence type="ECO:0000256" key="1">
    <source>
        <dbReference type="SAM" id="MobiDB-lite"/>
    </source>
</evidence>
<organism evidence="2 3">
    <name type="scientific">Brachionus plicatilis</name>
    <name type="common">Marine rotifer</name>
    <name type="synonym">Brachionus muelleri</name>
    <dbReference type="NCBI Taxonomy" id="10195"/>
    <lineage>
        <taxon>Eukaryota</taxon>
        <taxon>Metazoa</taxon>
        <taxon>Spiralia</taxon>
        <taxon>Gnathifera</taxon>
        <taxon>Rotifera</taxon>
        <taxon>Eurotatoria</taxon>
        <taxon>Monogononta</taxon>
        <taxon>Pseudotrocha</taxon>
        <taxon>Ploima</taxon>
        <taxon>Brachionidae</taxon>
        <taxon>Brachionus</taxon>
    </lineage>
</organism>
<evidence type="ECO:0000313" key="2">
    <source>
        <dbReference type="EMBL" id="RNA43038.1"/>
    </source>
</evidence>
<sequence length="473" mass="54704">MVSNSDEENWSIKQRQLEYNRNSRYRKLNPKTTYANIHSNRIVQNKSKQSNGLNTDRSDKINKQKTIVIPKKNIHNNSTPLASPTQFRNNTSADPYGIKPLPNITTPYFSHREFAAPNLESWGIRNNTYISDPNNFDRLSPYLPTYSSIVKNQKPYVVVPNFPRTYGATNWNTNNPRLDYISTIPYNKPDYDSPLRNHEIENYKLKSDEYVKNAQDVLKKTSITSYDGTDLFSTKFLEDLDFRSSNPKSQAFRKSRVQFDPIAEEYIENVKIDAYNQVPRVDYYNSIPRTNKHAIDVAEDIYQAEISNLVRNMAQKTLNEEKNYSHSLERPVFNSIFEPVIKIMLTDIAQEVLNERNKKIKTIESNAIKKVAKEKLVNNLMLDRMLDTVAQHGKVVAENDDVSRLMDAMALDVLLNTLTGVGKIKEKTTKNYPLKKFHLNSFMNVALDILVGELSSSLEEDMKELNYFEKKTK</sequence>
<dbReference type="OrthoDB" id="10016177at2759"/>